<reference evidence="2" key="1">
    <citation type="submission" date="2022-02" db="EMBL/GenBank/DDBJ databases">
        <title>Characterization of Tn125 harboring carbapenem-resistant Acinetobacter bereziniae clinical isolates.</title>
        <authorList>
            <person name="Wong N.-K."/>
            <person name="Pan Q."/>
        </authorList>
    </citation>
    <scope>NUCLEOTIDE SEQUENCE</scope>
    <source>
        <strain evidence="2">GD03393</strain>
    </source>
</reference>
<organism evidence="2 3">
    <name type="scientific">Acinetobacter bereziniae</name>
    <name type="common">Acinetobacter genomosp. 10</name>
    <dbReference type="NCBI Taxonomy" id="106648"/>
    <lineage>
        <taxon>Bacteria</taxon>
        <taxon>Pseudomonadati</taxon>
        <taxon>Pseudomonadota</taxon>
        <taxon>Gammaproteobacteria</taxon>
        <taxon>Moraxellales</taxon>
        <taxon>Moraxellaceae</taxon>
        <taxon>Acinetobacter</taxon>
    </lineage>
</organism>
<feature type="compositionally biased region" description="Polar residues" evidence="1">
    <location>
        <begin position="8"/>
        <end position="19"/>
    </location>
</feature>
<dbReference type="AlphaFoldDB" id="A0A8I1DEY8"/>
<evidence type="ECO:0000313" key="2">
    <source>
        <dbReference type="EMBL" id="UUN99213.1"/>
    </source>
</evidence>
<gene>
    <name evidence="2" type="ORF">I9054_007110</name>
</gene>
<proteinExistence type="predicted"/>
<name>A0A8I1DEY8_ACIBZ</name>
<dbReference type="RefSeq" id="WP_198114524.1">
    <property type="nucleotide sequence ID" value="NZ_CP092085.1"/>
</dbReference>
<evidence type="ECO:0000313" key="3">
    <source>
        <dbReference type="Proteomes" id="UP000644140"/>
    </source>
</evidence>
<sequence length="88" mass="9852">MRLDISPENLSNNHTSTKSLIKGQIRHDGVPISCEVVVLDRTSKAVYSRVRSKVDGSFVAWGSHARYNIVMAVDPYNDHNIASQDRVK</sequence>
<dbReference type="Proteomes" id="UP000644140">
    <property type="component" value="Chromosome"/>
</dbReference>
<evidence type="ECO:0000256" key="1">
    <source>
        <dbReference type="SAM" id="MobiDB-lite"/>
    </source>
</evidence>
<feature type="region of interest" description="Disordered" evidence="1">
    <location>
        <begin position="1"/>
        <end position="22"/>
    </location>
</feature>
<protein>
    <submittedName>
        <fullName evidence="2">Uncharacterized protein</fullName>
    </submittedName>
</protein>
<accession>A0A8I1DEY8</accession>
<dbReference type="EMBL" id="CP092085">
    <property type="protein sequence ID" value="UUN99213.1"/>
    <property type="molecule type" value="Genomic_DNA"/>
</dbReference>